<keyword evidence="2" id="KW-1185">Reference proteome</keyword>
<protein>
    <submittedName>
        <fullName evidence="1">DNA mismatch repair protein pms2</fullName>
    </submittedName>
</protein>
<gene>
    <name evidence="1" type="ORF">CTRU02_202080</name>
</gene>
<evidence type="ECO:0000313" key="1">
    <source>
        <dbReference type="EMBL" id="KAL0944193.1"/>
    </source>
</evidence>
<accession>A0ACC3ZJQ7</accession>
<proteinExistence type="predicted"/>
<organism evidence="1 2">
    <name type="scientific">Colletotrichum truncatum</name>
    <name type="common">Anthracnose fungus</name>
    <name type="synonym">Colletotrichum capsici</name>
    <dbReference type="NCBI Taxonomy" id="5467"/>
    <lineage>
        <taxon>Eukaryota</taxon>
        <taxon>Fungi</taxon>
        <taxon>Dikarya</taxon>
        <taxon>Ascomycota</taxon>
        <taxon>Pezizomycotina</taxon>
        <taxon>Sordariomycetes</taxon>
        <taxon>Hypocreomycetidae</taxon>
        <taxon>Glomerellales</taxon>
        <taxon>Glomerellaceae</taxon>
        <taxon>Colletotrichum</taxon>
        <taxon>Colletotrichum truncatum species complex</taxon>
    </lineage>
</organism>
<dbReference type="Proteomes" id="UP000805649">
    <property type="component" value="Unassembled WGS sequence"/>
</dbReference>
<dbReference type="EMBL" id="VUJX02000001">
    <property type="protein sequence ID" value="KAL0944193.1"/>
    <property type="molecule type" value="Genomic_DNA"/>
</dbReference>
<sequence>MATIKPIEGRTVHQIQSGQVIVDLCSVVKELVENSIDAGATSIDVRFKNQGLDSIEVQDNGSGISPNNYETIALKHYTSKLSTYSDLATLQTFGFRGEALSSLCALSQFSVLTCLAKDVPKGAKLEFDTSGKLKSTHVIAAQKGTNVIVENLFHNLPVRRRELERNIKREWNKVIALLNQYACIQTGVKFTVSQQPSKGKRIVLFSTKGNMTTRENLVNIFGAKTMTVMVKLDMTLKFEPTTASSLLPSQKDMHSSAEARLQGYVSRPAHGEGRQTPDRQMFFVNGRPCGLPQFAKVFNEVYRSYNSSQSPFIFADIQLDTHLYDVNVSPDKRTILLHDQSRMLENLREALIALFQSQDYSIPVAKLSTQKAQVEAQTPVVGNTGSESREQSAKVPAFAAKTATEAIRSDNSSSENETDKPTRKGRTTKPTKLTAAELQSQNLISRWIGKKADEPKSLEIQDSRHKESLDSRNDIEESAMCQKSAVPQDEDDISGELSTSSMEVPDNDLVTPIGLSRKVLDFHTRLSEVDAQDTVGTRLADIASTQDTDKENTEAEVPAITPVKAPRHTSRPLTATPRLLKRSVADMAAVNIGCHRPTGPTETQSKRARVDTGPEAREPPFDEAAYSIANLATGSSPDGRLSGIQRSKQGRLSKDCSENPDEDDSAIATDEDAYVPASSKSQVENHPDEAMSVDDVGGRLACTPGGPDVMSSPTDSPNNLSASYSDDINTLQSTVERGRAKNISLGQDNTSSRSLVLRAGIKRKDAILQYEQNIRMSKEALKSLLESWASECKRAASQRNPLKGATSIESEDAEEVLSLIISKSDFGKMTVVGQFNLGFIIAVRHAIRGGNDATSTSGDELFIIDQHASDEKYNFERLQSVTVVQSQRLVHPKQLELTALEEEIVMENLAALDINGFKVLVDDSGDQPVGSRCKLITLPLSRDTTFTLSDLEELISLLGDHLSSARSAPRPSKVRSMFAMRACRSSVMIGKALAHRQMERLVRHMGELDKPWNCPHGRPTMRHLGGLGSWDDNGWKEAQSRVNWAEYARS</sequence>
<reference evidence="1 2" key="1">
    <citation type="journal article" date="2020" name="Phytopathology">
        <title>Genome Sequence Resources of Colletotrichum truncatum, C. plurivorum, C. musicola, and C. sojae: Four Species Pathogenic to Soybean (Glycine max).</title>
        <authorList>
            <person name="Rogerio F."/>
            <person name="Boufleur T.R."/>
            <person name="Ciampi-Guillardi M."/>
            <person name="Sukno S.A."/>
            <person name="Thon M.R."/>
            <person name="Massola Junior N.S."/>
            <person name="Baroncelli R."/>
        </authorList>
    </citation>
    <scope>NUCLEOTIDE SEQUENCE [LARGE SCALE GENOMIC DNA]</scope>
    <source>
        <strain evidence="1 2">CMES1059</strain>
    </source>
</reference>
<name>A0ACC3ZJQ7_COLTU</name>
<evidence type="ECO:0000313" key="2">
    <source>
        <dbReference type="Proteomes" id="UP000805649"/>
    </source>
</evidence>
<comment type="caution">
    <text evidence="1">The sequence shown here is derived from an EMBL/GenBank/DDBJ whole genome shotgun (WGS) entry which is preliminary data.</text>
</comment>